<dbReference type="Proteomes" id="UP000398389">
    <property type="component" value="Unassembled WGS sequence"/>
</dbReference>
<dbReference type="GeneID" id="43580979"/>
<accession>A0A5E8BD30</accession>
<feature type="compositionally biased region" description="Acidic residues" evidence="2">
    <location>
        <begin position="626"/>
        <end position="651"/>
    </location>
</feature>
<feature type="region of interest" description="Disordered" evidence="2">
    <location>
        <begin position="54"/>
        <end position="74"/>
    </location>
</feature>
<feature type="compositionally biased region" description="Acidic residues" evidence="2">
    <location>
        <begin position="538"/>
        <end position="558"/>
    </location>
</feature>
<evidence type="ECO:0000313" key="4">
    <source>
        <dbReference type="Proteomes" id="UP000398389"/>
    </source>
</evidence>
<feature type="region of interest" description="Disordered" evidence="2">
    <location>
        <begin position="466"/>
        <end position="485"/>
    </location>
</feature>
<keyword evidence="1" id="KW-0175">Coiled coil</keyword>
<dbReference type="AlphaFoldDB" id="A0A5E8BD30"/>
<dbReference type="RefSeq" id="XP_031852770.1">
    <property type="nucleotide sequence ID" value="XM_031996879.1"/>
</dbReference>
<evidence type="ECO:0000256" key="2">
    <source>
        <dbReference type="SAM" id="MobiDB-lite"/>
    </source>
</evidence>
<feature type="compositionally biased region" description="Polar residues" evidence="2">
    <location>
        <begin position="475"/>
        <end position="485"/>
    </location>
</feature>
<name>A0A5E8BD30_9ASCO</name>
<feature type="compositionally biased region" description="Polar residues" evidence="2">
    <location>
        <begin position="420"/>
        <end position="439"/>
    </location>
</feature>
<organism evidence="3 4">
    <name type="scientific">Magnusiomyces paraingens</name>
    <dbReference type="NCBI Taxonomy" id="2606893"/>
    <lineage>
        <taxon>Eukaryota</taxon>
        <taxon>Fungi</taxon>
        <taxon>Dikarya</taxon>
        <taxon>Ascomycota</taxon>
        <taxon>Saccharomycotina</taxon>
        <taxon>Dipodascomycetes</taxon>
        <taxon>Dipodascales</taxon>
        <taxon>Dipodascaceae</taxon>
        <taxon>Magnusiomyces</taxon>
    </lineage>
</organism>
<proteinExistence type="predicted"/>
<feature type="region of interest" description="Disordered" evidence="2">
    <location>
        <begin position="403"/>
        <end position="452"/>
    </location>
</feature>
<keyword evidence="4" id="KW-1185">Reference proteome</keyword>
<evidence type="ECO:0000313" key="3">
    <source>
        <dbReference type="EMBL" id="VVT49214.1"/>
    </source>
</evidence>
<evidence type="ECO:0000256" key="1">
    <source>
        <dbReference type="SAM" id="Coils"/>
    </source>
</evidence>
<protein>
    <submittedName>
        <fullName evidence="3">Uncharacterized protein</fullName>
    </submittedName>
</protein>
<feature type="region of interest" description="Disordered" evidence="2">
    <location>
        <begin position="521"/>
        <end position="565"/>
    </location>
</feature>
<dbReference type="EMBL" id="CABVLU010000002">
    <property type="protein sequence ID" value="VVT49214.1"/>
    <property type="molecule type" value="Genomic_DNA"/>
</dbReference>
<feature type="region of interest" description="Disordered" evidence="2">
    <location>
        <begin position="621"/>
        <end position="654"/>
    </location>
</feature>
<feature type="coiled-coil region" evidence="1">
    <location>
        <begin position="153"/>
        <end position="211"/>
    </location>
</feature>
<feature type="compositionally biased region" description="Basic and acidic residues" evidence="2">
    <location>
        <begin position="441"/>
        <end position="451"/>
    </location>
</feature>
<sequence>MSDCGGGSNGSESKNSMALAADLSPKICDLVKSLKESIVYNTLHGSTTLVKSKELMDPTTSSSTTSSPQTKIDTGSLSLSLDDIERGVCNSVLARLVESEHIVNSSDLLTLSDRFDKKLAEAAKNRVTADDIVMVDERVTELSKVVLQTMNLSRSCESQMQVMAKRLKSLEKQGIQKEKSASDELEQEFAQREVSRRLGALESELRELAAKISAAGTVVNEGAEYEEEEKKLKKMMVQQEVGSCCLKNFNERMAELDGSLLTLRENVDKLWKHHEEDIAKLMRGYQQQQPLRNKNSLPLPNEEIYNELMKACDADNLGDDLQQKSVHGNSYQMWIVMLWRRIGELESEVRNMSLRGLGSGSSSVSMTEGGYETFHTARCLETGSFQSGCGSGGSSCSRNGSILSSSNSNSNSGGGHCLESFNTPQTEFSEKSGLSSPIGNNEKKTKVDKEFGNTLRLAPSRQAKKNIRIPGVSEGQGTRNGSFSGSLTDFEDEFLSVYEFPSPLEIGKVVGVTLQNEGYNKMSKHSTVKSPDPNKDEGNEDDDEDEDEYDDEDKEDYENQWKSYNGGKISASMQGVLRLDDKLRCLRSTIGRSGGAGVVMVGAPREVTNIGGVTGVNQFKAYTGDGDGDGDVDGGKEEEEKEEGEGEEEDNYNSTATEYGSNYTIFSAGNNGTSIGGRNFASYFATPMKRPTPVYGNEKVLGFYKYEFYKDYTSTNPYQKSVTTKMTNKYRHRLMRPFFKKSSGVNQ</sequence>
<reference evidence="3 4" key="1">
    <citation type="submission" date="2019-09" db="EMBL/GenBank/DDBJ databases">
        <authorList>
            <person name="Brejova B."/>
        </authorList>
    </citation>
    <scope>NUCLEOTIDE SEQUENCE [LARGE SCALE GENOMIC DNA]</scope>
</reference>
<gene>
    <name evidence="3" type="ORF">SAPINGB_P002159</name>
</gene>